<accession>A0A0W4ZM42</accession>
<reference evidence="3" key="1">
    <citation type="journal article" date="2016" name="Nat. Commun.">
        <title>Genome analysis of three Pneumocystis species reveals adaptation mechanisms to life exclusively in mammalian hosts.</title>
        <authorList>
            <person name="Ma L."/>
            <person name="Chen Z."/>
            <person name="Huang D.W."/>
            <person name="Kutty G."/>
            <person name="Ishihara M."/>
            <person name="Wang H."/>
            <person name="Abouelleil A."/>
            <person name="Bishop L."/>
            <person name="Davey E."/>
            <person name="Deng R."/>
            <person name="Deng X."/>
            <person name="Fan L."/>
            <person name="Fantoni G."/>
            <person name="Fitzgerald M."/>
            <person name="Gogineni E."/>
            <person name="Goldberg J.M."/>
            <person name="Handley G."/>
            <person name="Hu X."/>
            <person name="Huber C."/>
            <person name="Jiao X."/>
            <person name="Jones K."/>
            <person name="Levin J.Z."/>
            <person name="Liu Y."/>
            <person name="Macdonald P."/>
            <person name="Melnikov A."/>
            <person name="Raley C."/>
            <person name="Sassi M."/>
            <person name="Sherman B.T."/>
            <person name="Song X."/>
            <person name="Sykes S."/>
            <person name="Tran B."/>
            <person name="Walsh L."/>
            <person name="Xia Y."/>
            <person name="Yang J."/>
            <person name="Young S."/>
            <person name="Zeng Q."/>
            <person name="Zheng X."/>
            <person name="Stephens R."/>
            <person name="Nusbaum C."/>
            <person name="Birren B.W."/>
            <person name="Azadi P."/>
            <person name="Lempicki R.A."/>
            <person name="Cuomo C.A."/>
            <person name="Kovacs J.A."/>
        </authorList>
    </citation>
    <scope>NUCLEOTIDE SEQUENCE [LARGE SCALE GENOMIC DNA]</scope>
    <source>
        <strain evidence="3">RU7</strain>
    </source>
</reference>
<keyword evidence="3" id="KW-1185">Reference proteome</keyword>
<name>A0A0W4ZM42_PNEJ7</name>
<dbReference type="RefSeq" id="XP_018229270.1">
    <property type="nucleotide sequence ID" value="XM_018374318.1"/>
</dbReference>
<feature type="transmembrane region" description="Helical" evidence="1">
    <location>
        <begin position="72"/>
        <end position="94"/>
    </location>
</feature>
<keyword evidence="1" id="KW-0472">Membrane</keyword>
<dbReference type="GeneID" id="28940573"/>
<keyword evidence="1" id="KW-0812">Transmembrane</keyword>
<feature type="transmembrane region" description="Helical" evidence="1">
    <location>
        <begin position="33"/>
        <end position="51"/>
    </location>
</feature>
<evidence type="ECO:0000256" key="1">
    <source>
        <dbReference type="SAM" id="Phobius"/>
    </source>
</evidence>
<gene>
    <name evidence="2" type="ORF">T551_02055</name>
</gene>
<comment type="caution">
    <text evidence="2">The sequence shown here is derived from an EMBL/GenBank/DDBJ whole genome shotgun (WGS) entry which is preliminary data.</text>
</comment>
<dbReference type="EMBL" id="LFWA01000009">
    <property type="protein sequence ID" value="KTW29439.1"/>
    <property type="molecule type" value="Genomic_DNA"/>
</dbReference>
<evidence type="ECO:0000313" key="2">
    <source>
        <dbReference type="EMBL" id="KTW29439.1"/>
    </source>
</evidence>
<sequence length="120" mass="14003">MKFISNHFLSRIFKIYSKHSCVYLYLNNLHVCYTIIVMVVTIIAVFYNIAFNNINSQHKSNDLSRKSNTLTLSFYAFFKSCYLYILGAICFISLLSCTFVLNKTIVPISTISFFSFLFFH</sequence>
<organism evidence="2 3">
    <name type="scientific">Pneumocystis jirovecii (strain RU7)</name>
    <name type="common">Human pneumocystis pneumonia agent</name>
    <dbReference type="NCBI Taxonomy" id="1408657"/>
    <lineage>
        <taxon>Eukaryota</taxon>
        <taxon>Fungi</taxon>
        <taxon>Dikarya</taxon>
        <taxon>Ascomycota</taxon>
        <taxon>Taphrinomycotina</taxon>
        <taxon>Pneumocystomycetes</taxon>
        <taxon>Pneumocystaceae</taxon>
        <taxon>Pneumocystis</taxon>
    </lineage>
</organism>
<evidence type="ECO:0000313" key="3">
    <source>
        <dbReference type="Proteomes" id="UP000053447"/>
    </source>
</evidence>
<dbReference type="AlphaFoldDB" id="A0A0W4ZM42"/>
<dbReference type="Proteomes" id="UP000053447">
    <property type="component" value="Unassembled WGS sequence"/>
</dbReference>
<feature type="transmembrane region" description="Helical" evidence="1">
    <location>
        <begin position="100"/>
        <end position="119"/>
    </location>
</feature>
<protein>
    <submittedName>
        <fullName evidence="2">Uncharacterized protein</fullName>
    </submittedName>
</protein>
<proteinExistence type="predicted"/>
<dbReference type="VEuPathDB" id="FungiDB:T551_02055"/>
<keyword evidence="1" id="KW-1133">Transmembrane helix</keyword>